<evidence type="ECO:0000256" key="2">
    <source>
        <dbReference type="SAM" id="SignalP"/>
    </source>
</evidence>
<name>A0A1M7LX91_9FLAO</name>
<evidence type="ECO:0000313" key="4">
    <source>
        <dbReference type="EMBL" id="SHM82939.1"/>
    </source>
</evidence>
<proteinExistence type="predicted"/>
<dbReference type="InterPro" id="IPR025232">
    <property type="entry name" value="DUF4174"/>
</dbReference>
<keyword evidence="1 2" id="KW-0732">Signal</keyword>
<evidence type="ECO:0000313" key="5">
    <source>
        <dbReference type="Proteomes" id="UP000190235"/>
    </source>
</evidence>
<evidence type="ECO:0000259" key="3">
    <source>
        <dbReference type="Pfam" id="PF13778"/>
    </source>
</evidence>
<dbReference type="AlphaFoldDB" id="A0A1M7LX91"/>
<feature type="signal peptide" evidence="2">
    <location>
        <begin position="1"/>
        <end position="20"/>
    </location>
</feature>
<dbReference type="STRING" id="143223.SAMN05878281_2144"/>
<dbReference type="RefSeq" id="WP_079735217.1">
    <property type="nucleotide sequence ID" value="NZ_LT670848.1"/>
</dbReference>
<evidence type="ECO:0000256" key="1">
    <source>
        <dbReference type="ARBA" id="ARBA00022729"/>
    </source>
</evidence>
<protein>
    <recommendedName>
        <fullName evidence="3">DUF4174 domain-containing protein</fullName>
    </recommendedName>
</protein>
<organism evidence="4 5">
    <name type="scientific">Salegentibacter salegens</name>
    <dbReference type="NCBI Taxonomy" id="143223"/>
    <lineage>
        <taxon>Bacteria</taxon>
        <taxon>Pseudomonadati</taxon>
        <taxon>Bacteroidota</taxon>
        <taxon>Flavobacteriia</taxon>
        <taxon>Flavobacteriales</taxon>
        <taxon>Flavobacteriaceae</taxon>
        <taxon>Salegentibacter</taxon>
    </lineage>
</organism>
<accession>A0A1M7LX91</accession>
<sequence length="141" mass="16690">MLKSISCFILIFSFAMSLNAQDLSKHQWKDRLILIIAEEKNEKFQQQLIELQNHQNGLDDRKLVVYQILPETFTTGFKEENWKNSNELFQKYKDEKSDFRVLLIGLDGGEKLEQTEILSAEKLFNTIDSMPMRQSEMRKNR</sequence>
<reference evidence="5" key="1">
    <citation type="submission" date="2016-11" db="EMBL/GenBank/DDBJ databases">
        <authorList>
            <person name="Varghese N."/>
            <person name="Submissions S."/>
        </authorList>
    </citation>
    <scope>NUCLEOTIDE SEQUENCE [LARGE SCALE GENOMIC DNA]</scope>
    <source>
        <strain evidence="5">ACAM 48</strain>
    </source>
</reference>
<keyword evidence="5" id="KW-1185">Reference proteome</keyword>
<dbReference type="Pfam" id="PF13778">
    <property type="entry name" value="DUF4174"/>
    <property type="match status" value="1"/>
</dbReference>
<gene>
    <name evidence="4" type="ORF">SAMN05878281_2144</name>
</gene>
<feature type="domain" description="DUF4174" evidence="3">
    <location>
        <begin position="23"/>
        <end position="136"/>
    </location>
</feature>
<dbReference type="Proteomes" id="UP000190235">
    <property type="component" value="Chromosome I"/>
</dbReference>
<dbReference type="EMBL" id="LT670848">
    <property type="protein sequence ID" value="SHM82939.1"/>
    <property type="molecule type" value="Genomic_DNA"/>
</dbReference>
<dbReference type="OrthoDB" id="7362103at2"/>
<feature type="chain" id="PRO_5012952221" description="DUF4174 domain-containing protein" evidence="2">
    <location>
        <begin position="21"/>
        <end position="141"/>
    </location>
</feature>